<accession>A0A0F7IGB5</accession>
<dbReference type="EMBL" id="CP011267">
    <property type="protein sequence ID" value="AKG91668.1"/>
    <property type="molecule type" value="Genomic_DNA"/>
</dbReference>
<keyword evidence="8" id="KW-1185">Reference proteome</keyword>
<dbReference type="STRING" id="113653.GAH_01008"/>
<keyword evidence="5 6" id="KW-0472">Membrane</keyword>
<dbReference type="InterPro" id="IPR001123">
    <property type="entry name" value="LeuE-type"/>
</dbReference>
<dbReference type="InParanoid" id="A0A0F7IGB5"/>
<dbReference type="HOGENOM" id="CLU_104651_0_0_2"/>
<evidence type="ECO:0000256" key="2">
    <source>
        <dbReference type="ARBA" id="ARBA00022475"/>
    </source>
</evidence>
<sequence>MDFPLFALTVVSISLSGVLAPGPLLAVTIAEGKRNRFAGLEVSLGHAMIEIPIILALYAFGRFVELGAWKSAISFAGGVVMLYLAYRELRGGGGEVKMRGVLSGVLMSALNPYFIIWWLTVGLTLVLLSMEFGMLGLIAFIILHEACDFGWLGFVSYFSGRLSELGGFERVLSYVSSAILIVFGAYFIVTSISTLHLYL</sequence>
<dbReference type="PANTHER" id="PTHR38825">
    <property type="entry name" value="LYSINE EXPORTER PROTEIN (LYSE/YGGA)"/>
    <property type="match status" value="1"/>
</dbReference>
<protein>
    <submittedName>
        <fullName evidence="7">Putative threonine efflux protein</fullName>
    </submittedName>
</protein>
<reference evidence="7 8" key="1">
    <citation type="submission" date="2015-04" db="EMBL/GenBank/DDBJ databases">
        <title>The complete genome sequence of the hyperthermophilic, obligate iron-reducing archaeon Geoglobus ahangari strain 234T.</title>
        <authorList>
            <person name="Manzella M.P."/>
            <person name="Holmes D.E."/>
            <person name="Rocheleau J.M."/>
            <person name="Chung A."/>
            <person name="Reguera G."/>
            <person name="Kashefi K."/>
        </authorList>
    </citation>
    <scope>NUCLEOTIDE SEQUENCE [LARGE SCALE GENOMIC DNA]</scope>
    <source>
        <strain evidence="7 8">234</strain>
    </source>
</reference>
<feature type="transmembrane region" description="Helical" evidence="6">
    <location>
        <begin position="67"/>
        <end position="86"/>
    </location>
</feature>
<keyword evidence="2" id="KW-1003">Cell membrane</keyword>
<keyword evidence="4 6" id="KW-1133">Transmembrane helix</keyword>
<feature type="transmembrane region" description="Helical" evidence="6">
    <location>
        <begin position="6"/>
        <end position="30"/>
    </location>
</feature>
<evidence type="ECO:0000313" key="7">
    <source>
        <dbReference type="EMBL" id="AKG91668.1"/>
    </source>
</evidence>
<feature type="transmembrane region" description="Helical" evidence="6">
    <location>
        <begin position="98"/>
        <end position="120"/>
    </location>
</feature>
<dbReference type="GO" id="GO:0006865">
    <property type="term" value="P:amino acid transport"/>
    <property type="evidence" value="ECO:0007669"/>
    <property type="project" value="InterPro"/>
</dbReference>
<evidence type="ECO:0000256" key="4">
    <source>
        <dbReference type="ARBA" id="ARBA00022989"/>
    </source>
</evidence>
<organism evidence="7 8">
    <name type="scientific">Geoglobus ahangari</name>
    <dbReference type="NCBI Taxonomy" id="113653"/>
    <lineage>
        <taxon>Archaea</taxon>
        <taxon>Methanobacteriati</taxon>
        <taxon>Methanobacteriota</taxon>
        <taxon>Archaeoglobi</taxon>
        <taxon>Archaeoglobales</taxon>
        <taxon>Archaeoglobaceae</taxon>
        <taxon>Geoglobus</taxon>
    </lineage>
</organism>
<dbReference type="Pfam" id="PF01810">
    <property type="entry name" value="LysE"/>
    <property type="match status" value="1"/>
</dbReference>
<proteinExistence type="predicted"/>
<keyword evidence="3 6" id="KW-0812">Transmembrane</keyword>
<evidence type="ECO:0000256" key="6">
    <source>
        <dbReference type="SAM" id="Phobius"/>
    </source>
</evidence>
<feature type="transmembrane region" description="Helical" evidence="6">
    <location>
        <begin position="171"/>
        <end position="198"/>
    </location>
</feature>
<dbReference type="Proteomes" id="UP000034723">
    <property type="component" value="Chromosome"/>
</dbReference>
<evidence type="ECO:0000256" key="3">
    <source>
        <dbReference type="ARBA" id="ARBA00022692"/>
    </source>
</evidence>
<dbReference type="RefSeq" id="WP_048095048.1">
    <property type="nucleotide sequence ID" value="NZ_CP011267.1"/>
</dbReference>
<dbReference type="PANTHER" id="PTHR38825:SF1">
    <property type="entry name" value="TRANSPORTER, LYSE FAMILY"/>
    <property type="match status" value="1"/>
</dbReference>
<name>A0A0F7IGB5_9EURY</name>
<evidence type="ECO:0000313" key="8">
    <source>
        <dbReference type="Proteomes" id="UP000034723"/>
    </source>
</evidence>
<evidence type="ECO:0000256" key="5">
    <source>
        <dbReference type="ARBA" id="ARBA00023136"/>
    </source>
</evidence>
<feature type="transmembrane region" description="Helical" evidence="6">
    <location>
        <begin position="132"/>
        <end position="159"/>
    </location>
</feature>
<dbReference type="KEGG" id="gah:GAH_01008"/>
<feature type="transmembrane region" description="Helical" evidence="6">
    <location>
        <begin position="42"/>
        <end position="61"/>
    </location>
</feature>
<gene>
    <name evidence="7" type="ORF">GAH_01008</name>
</gene>
<comment type="subcellular location">
    <subcellularLocation>
        <location evidence="1">Cell membrane</location>
        <topology evidence="1">Multi-pass membrane protein</topology>
    </subcellularLocation>
</comment>
<dbReference type="AlphaFoldDB" id="A0A0F7IGB5"/>
<dbReference type="OrthoDB" id="121309at2157"/>
<evidence type="ECO:0000256" key="1">
    <source>
        <dbReference type="ARBA" id="ARBA00004651"/>
    </source>
</evidence>
<dbReference type="GO" id="GO:0005886">
    <property type="term" value="C:plasma membrane"/>
    <property type="evidence" value="ECO:0007669"/>
    <property type="project" value="UniProtKB-SubCell"/>
</dbReference>
<dbReference type="GeneID" id="24803582"/>